<dbReference type="PANTHER" id="PTHR45527:SF1">
    <property type="entry name" value="FATTY ACID SYNTHASE"/>
    <property type="match status" value="1"/>
</dbReference>
<protein>
    <submittedName>
        <fullName evidence="1">Amino acid adenylation domain-containing protein</fullName>
    </submittedName>
</protein>
<dbReference type="HOGENOM" id="CLU_3226622_0_0_6"/>
<proteinExistence type="predicted"/>
<evidence type="ECO:0000313" key="1">
    <source>
        <dbReference type="EMBL" id="EGH35562.1"/>
    </source>
</evidence>
<sequence length="43" mass="4815">QLYVLDTRRRPVPLGVAGELYVGGAGVARGYLNRPELNEQRFL</sequence>
<name>F3FZC0_PSESX</name>
<dbReference type="GO" id="GO:0031177">
    <property type="term" value="F:phosphopantetheine binding"/>
    <property type="evidence" value="ECO:0007669"/>
    <property type="project" value="TreeGrafter"/>
</dbReference>
<dbReference type="AlphaFoldDB" id="F3FZC0"/>
<dbReference type="Proteomes" id="UP000004471">
    <property type="component" value="Unassembled WGS sequence"/>
</dbReference>
<evidence type="ECO:0000313" key="2">
    <source>
        <dbReference type="Proteomes" id="UP000004471"/>
    </source>
</evidence>
<comment type="caution">
    <text evidence="1">The sequence shown here is derived from an EMBL/GenBank/DDBJ whole genome shotgun (WGS) entry which is preliminary data.</text>
</comment>
<dbReference type="GO" id="GO:0044550">
    <property type="term" value="P:secondary metabolite biosynthetic process"/>
    <property type="evidence" value="ECO:0007669"/>
    <property type="project" value="TreeGrafter"/>
</dbReference>
<feature type="non-terminal residue" evidence="1">
    <location>
        <position position="1"/>
    </location>
</feature>
<feature type="non-terminal residue" evidence="1">
    <location>
        <position position="43"/>
    </location>
</feature>
<gene>
    <name evidence="1" type="ORF">PSYJA_43696</name>
</gene>
<dbReference type="SUPFAM" id="SSF56801">
    <property type="entry name" value="Acetyl-CoA synthetase-like"/>
    <property type="match status" value="1"/>
</dbReference>
<reference evidence="1 2" key="1">
    <citation type="journal article" date="2011" name="PLoS Pathog.">
        <title>Dynamic evolution of pathogenicity revealed by sequencing and comparative genomics of 19 Pseudomonas syringae isolates.</title>
        <authorList>
            <person name="Baltrus D.A."/>
            <person name="Nishimura M.T."/>
            <person name="Romanchuk A."/>
            <person name="Chang J.H."/>
            <person name="Mukhtar M.S."/>
            <person name="Cherkis K."/>
            <person name="Roach J."/>
            <person name="Grant S.R."/>
            <person name="Jones C.D."/>
            <person name="Dangl J.L."/>
        </authorList>
    </citation>
    <scope>NUCLEOTIDE SEQUENCE [LARGE SCALE GENOMIC DNA]</scope>
    <source>
        <strain evidence="2">M301072PT</strain>
    </source>
</reference>
<dbReference type="EMBL" id="AEAH01003767">
    <property type="protein sequence ID" value="EGH35562.1"/>
    <property type="molecule type" value="Genomic_DNA"/>
</dbReference>
<dbReference type="GO" id="GO:0005737">
    <property type="term" value="C:cytoplasm"/>
    <property type="evidence" value="ECO:0007669"/>
    <property type="project" value="TreeGrafter"/>
</dbReference>
<dbReference type="GO" id="GO:0043041">
    <property type="term" value="P:amino acid activation for nonribosomal peptide biosynthetic process"/>
    <property type="evidence" value="ECO:0007669"/>
    <property type="project" value="TreeGrafter"/>
</dbReference>
<dbReference type="PANTHER" id="PTHR45527">
    <property type="entry name" value="NONRIBOSOMAL PEPTIDE SYNTHETASE"/>
    <property type="match status" value="1"/>
</dbReference>
<accession>F3FZC0</accession>
<dbReference type="Gene3D" id="2.30.38.10">
    <property type="entry name" value="Luciferase, Domain 3"/>
    <property type="match status" value="1"/>
</dbReference>
<organism evidence="1 2">
    <name type="scientific">Pseudomonas syringae pv. japonica str. M301072</name>
    <dbReference type="NCBI Taxonomy" id="629262"/>
    <lineage>
        <taxon>Bacteria</taxon>
        <taxon>Pseudomonadati</taxon>
        <taxon>Pseudomonadota</taxon>
        <taxon>Gammaproteobacteria</taxon>
        <taxon>Pseudomonadales</taxon>
        <taxon>Pseudomonadaceae</taxon>
        <taxon>Pseudomonas</taxon>
        <taxon>Pseudomonas syringae</taxon>
    </lineage>
</organism>